<reference evidence="1 2" key="1">
    <citation type="submission" date="2019-07" db="EMBL/GenBank/DDBJ databases">
        <title>Draft genome assembly of a fouling barnacle, Amphibalanus amphitrite (Darwin, 1854): The first reference genome for Thecostraca.</title>
        <authorList>
            <person name="Kim W."/>
        </authorList>
    </citation>
    <scope>NUCLEOTIDE SEQUENCE [LARGE SCALE GENOMIC DNA]</scope>
    <source>
        <strain evidence="1">SNU_AA5</strain>
        <tissue evidence="1">Soma without cirri and trophi</tissue>
    </source>
</reference>
<gene>
    <name evidence="1" type="primary">Hinfp_1</name>
    <name evidence="1" type="ORF">FJT64_007382</name>
</gene>
<dbReference type="OrthoDB" id="10267474at2759"/>
<dbReference type="GO" id="GO:0005739">
    <property type="term" value="C:mitochondrion"/>
    <property type="evidence" value="ECO:0007669"/>
    <property type="project" value="TreeGrafter"/>
</dbReference>
<accession>A0A6A4VLS1</accession>
<dbReference type="InterPro" id="IPR036621">
    <property type="entry name" value="Anticodon-bd_dom_sf"/>
</dbReference>
<dbReference type="AlphaFoldDB" id="A0A6A4VLS1"/>
<dbReference type="SUPFAM" id="SSF55681">
    <property type="entry name" value="Class II aaRS and biotin synthetases"/>
    <property type="match status" value="1"/>
</dbReference>
<keyword evidence="2" id="KW-1185">Reference proteome</keyword>
<organism evidence="1 2">
    <name type="scientific">Amphibalanus amphitrite</name>
    <name type="common">Striped barnacle</name>
    <name type="synonym">Balanus amphitrite</name>
    <dbReference type="NCBI Taxonomy" id="1232801"/>
    <lineage>
        <taxon>Eukaryota</taxon>
        <taxon>Metazoa</taxon>
        <taxon>Ecdysozoa</taxon>
        <taxon>Arthropoda</taxon>
        <taxon>Crustacea</taxon>
        <taxon>Multicrustacea</taxon>
        <taxon>Cirripedia</taxon>
        <taxon>Thoracica</taxon>
        <taxon>Thoracicalcarea</taxon>
        <taxon>Balanomorpha</taxon>
        <taxon>Balanoidea</taxon>
        <taxon>Balanidae</taxon>
        <taxon>Amphibalaninae</taxon>
        <taxon>Amphibalanus</taxon>
    </lineage>
</organism>
<dbReference type="InterPro" id="IPR050062">
    <property type="entry name" value="Pro-tRNA_synthetase"/>
</dbReference>
<dbReference type="PANTHER" id="PTHR42753">
    <property type="entry name" value="MITOCHONDRIAL RIBOSOME PROTEIN L39/PROLYL-TRNA LIGASE FAMILY MEMBER"/>
    <property type="match status" value="1"/>
</dbReference>
<sequence length="253" mass="27402">MLSLRGDSGVMGGGVSHEYHVLAPVGEDRLLVRPDCRQDECPAAVNLEVVRPERETAPGEAGMDTCQACGYPLQERTGIEVGHTFVLGQLYSETLGAFTVTDSDGRVPLHMGCYGIGLTRLLAAIVESRAQPGQPISWPAALAPFTLCVITPKTGSREEAARPWALRMLSQLSQLPELRDDLLWDDRDHLTIGQRVRESRRSGHRAALVFGRAAAEGGSGPGRPRAELITADGSQLLTESELPDRLAQLCREQ</sequence>
<dbReference type="Proteomes" id="UP000440578">
    <property type="component" value="Unassembled WGS sequence"/>
</dbReference>
<dbReference type="EMBL" id="VIIS01001641">
    <property type="protein sequence ID" value="KAF0295045.1"/>
    <property type="molecule type" value="Genomic_DNA"/>
</dbReference>
<dbReference type="Gene3D" id="3.40.50.800">
    <property type="entry name" value="Anticodon-binding domain"/>
    <property type="match status" value="1"/>
</dbReference>
<comment type="caution">
    <text evidence="1">The sequence shown here is derived from an EMBL/GenBank/DDBJ whole genome shotgun (WGS) entry which is preliminary data.</text>
</comment>
<dbReference type="Gene3D" id="3.30.930.10">
    <property type="entry name" value="Bira Bifunctional Protein, Domain 2"/>
    <property type="match status" value="1"/>
</dbReference>
<dbReference type="GO" id="GO:0004827">
    <property type="term" value="F:proline-tRNA ligase activity"/>
    <property type="evidence" value="ECO:0007669"/>
    <property type="project" value="TreeGrafter"/>
</dbReference>
<proteinExistence type="predicted"/>
<evidence type="ECO:0000313" key="1">
    <source>
        <dbReference type="EMBL" id="KAF0295045.1"/>
    </source>
</evidence>
<name>A0A6A4VLS1_AMPAM</name>
<dbReference type="InterPro" id="IPR045864">
    <property type="entry name" value="aa-tRNA-synth_II/BPL/LPL"/>
</dbReference>
<evidence type="ECO:0000313" key="2">
    <source>
        <dbReference type="Proteomes" id="UP000440578"/>
    </source>
</evidence>
<dbReference type="SUPFAM" id="SSF52954">
    <property type="entry name" value="Class II aaRS ABD-related"/>
    <property type="match status" value="1"/>
</dbReference>
<dbReference type="PANTHER" id="PTHR42753:SF10">
    <property type="entry name" value="PROLINE--TRNA LIGASE, MITOCHONDRIAL-RELATED"/>
    <property type="match status" value="1"/>
</dbReference>
<protein>
    <submittedName>
        <fullName evidence="1">Putative proline--tRNA ligase, mitochondrial</fullName>
    </submittedName>
</protein>
<dbReference type="EMBL" id="VIIS01001641">
    <property type="protein sequence ID" value="KAF0295046.1"/>
    <property type="molecule type" value="Genomic_DNA"/>
</dbReference>
<keyword evidence="1" id="KW-0436">Ligase</keyword>
<dbReference type="GO" id="GO:0006433">
    <property type="term" value="P:prolyl-tRNA aminoacylation"/>
    <property type="evidence" value="ECO:0007669"/>
    <property type="project" value="TreeGrafter"/>
</dbReference>